<dbReference type="AlphaFoldDB" id="A0A239L8V7"/>
<evidence type="ECO:0000313" key="4">
    <source>
        <dbReference type="Proteomes" id="UP000198284"/>
    </source>
</evidence>
<proteinExistence type="predicted"/>
<dbReference type="InterPro" id="IPR036663">
    <property type="entry name" value="Fumarylacetoacetase_C_sf"/>
</dbReference>
<dbReference type="OrthoDB" id="9792137at2"/>
<dbReference type="PANTHER" id="PTHR30143">
    <property type="entry name" value="ACID HYDRATASE"/>
    <property type="match status" value="1"/>
</dbReference>
<reference evidence="3 4" key="1">
    <citation type="submission" date="2017-06" db="EMBL/GenBank/DDBJ databases">
        <authorList>
            <person name="Kim H.J."/>
            <person name="Triplett B.A."/>
        </authorList>
    </citation>
    <scope>NUCLEOTIDE SEQUENCE [LARGE SCALE GENOMIC DNA]</scope>
    <source>
        <strain evidence="3 4">U15</strain>
    </source>
</reference>
<dbReference type="Proteomes" id="UP000198284">
    <property type="component" value="Unassembled WGS sequence"/>
</dbReference>
<dbReference type="EMBL" id="FZOT01000020">
    <property type="protein sequence ID" value="SNT26338.1"/>
    <property type="molecule type" value="Genomic_DNA"/>
</dbReference>
<protein>
    <submittedName>
        <fullName evidence="3">2-keto-4-pentenoate hydratase</fullName>
    </submittedName>
</protein>
<dbReference type="SUPFAM" id="SSF56529">
    <property type="entry name" value="FAH"/>
    <property type="match status" value="1"/>
</dbReference>
<keyword evidence="4" id="KW-1185">Reference proteome</keyword>
<accession>A0A239L8V7</accession>
<evidence type="ECO:0000313" key="3">
    <source>
        <dbReference type="EMBL" id="SNT26338.1"/>
    </source>
</evidence>
<gene>
    <name evidence="3" type="ORF">SAMN06265795_12019</name>
</gene>
<dbReference type="RefSeq" id="WP_089401294.1">
    <property type="nucleotide sequence ID" value="NZ_FZOT01000020.1"/>
</dbReference>
<dbReference type="GO" id="GO:0008684">
    <property type="term" value="F:2-oxopent-4-enoate hydratase activity"/>
    <property type="evidence" value="ECO:0007669"/>
    <property type="project" value="TreeGrafter"/>
</dbReference>
<dbReference type="PANTHER" id="PTHR30143:SF0">
    <property type="entry name" value="2-KETO-4-PENTENOATE HYDRATASE"/>
    <property type="match status" value="1"/>
</dbReference>
<evidence type="ECO:0000256" key="1">
    <source>
        <dbReference type="ARBA" id="ARBA00023239"/>
    </source>
</evidence>
<evidence type="ECO:0000259" key="2">
    <source>
        <dbReference type="Pfam" id="PF01557"/>
    </source>
</evidence>
<dbReference type="Gene3D" id="3.90.850.10">
    <property type="entry name" value="Fumarylacetoacetase-like, C-terminal domain"/>
    <property type="match status" value="1"/>
</dbReference>
<dbReference type="GO" id="GO:0005737">
    <property type="term" value="C:cytoplasm"/>
    <property type="evidence" value="ECO:0007669"/>
    <property type="project" value="TreeGrafter"/>
</dbReference>
<sequence length="276" mass="29900">MLMSTQASRIAHQLLDARACVQMMPPISDNTELSVEDAYDVVRRMIDIRTAQGETMVGRKIGFANPRVAARYGRREPIAGPIWTPLFDATVRYAEDNRGLQSLDGAVQPRIGPELVFSLGQTPPEDATLEQLAECIEWMAHAFEIVVCPFPGWRFDLADAIAAYSFHGSLIVGEPKVLSSATRRNLGSVLANASLSMSCGDELRSAGFGNEVLGSPLHALLHLHRMLHGQNQFPPLQAGEVIATGAWTDCCPVKPGDTWTSAFSGVVLPGLTVSFV</sequence>
<organism evidence="3 4">
    <name type="scientific">Noviherbaspirillum humi</name>
    <dbReference type="NCBI Taxonomy" id="1688639"/>
    <lineage>
        <taxon>Bacteria</taxon>
        <taxon>Pseudomonadati</taxon>
        <taxon>Pseudomonadota</taxon>
        <taxon>Betaproteobacteria</taxon>
        <taxon>Burkholderiales</taxon>
        <taxon>Oxalobacteraceae</taxon>
        <taxon>Noviherbaspirillum</taxon>
    </lineage>
</organism>
<dbReference type="InterPro" id="IPR050772">
    <property type="entry name" value="Hydratase-Decarb/MhpD_sf"/>
</dbReference>
<name>A0A239L8V7_9BURK</name>
<feature type="domain" description="Fumarylacetoacetase-like C-terminal" evidence="2">
    <location>
        <begin position="106"/>
        <end position="261"/>
    </location>
</feature>
<dbReference type="InterPro" id="IPR011234">
    <property type="entry name" value="Fumarylacetoacetase-like_C"/>
</dbReference>
<dbReference type="Pfam" id="PF01557">
    <property type="entry name" value="FAA_hydrolase"/>
    <property type="match status" value="1"/>
</dbReference>
<keyword evidence="1" id="KW-0456">Lyase</keyword>